<dbReference type="EMBL" id="CDQK01000003">
    <property type="protein sequence ID" value="CEP22699.1"/>
    <property type="molecule type" value="Genomic_DNA"/>
</dbReference>
<organism evidence="2 3">
    <name type="scientific">Cyberlindnera jadinii (strain ATCC 18201 / CBS 1600 / BCRC 20928 / JCM 3617 / NBRC 0987 / NRRL Y-1542)</name>
    <name type="common">Torula yeast</name>
    <name type="synonym">Candida utilis</name>
    <dbReference type="NCBI Taxonomy" id="983966"/>
    <lineage>
        <taxon>Eukaryota</taxon>
        <taxon>Fungi</taxon>
        <taxon>Dikarya</taxon>
        <taxon>Ascomycota</taxon>
        <taxon>Saccharomycotina</taxon>
        <taxon>Saccharomycetes</taxon>
        <taxon>Phaffomycetales</taxon>
        <taxon>Phaffomycetaceae</taxon>
        <taxon>Cyberlindnera</taxon>
    </lineage>
</organism>
<dbReference type="InterPro" id="IPR029044">
    <property type="entry name" value="Nucleotide-diphossugar_trans"/>
</dbReference>
<accession>A0A0H5CDN7</accession>
<dbReference type="SUPFAM" id="SSF53448">
    <property type="entry name" value="Nucleotide-diphospho-sugar transferases"/>
    <property type="match status" value="1"/>
</dbReference>
<dbReference type="InterPro" id="IPR007577">
    <property type="entry name" value="GlycoTrfase_DXD_sugar-bd_CS"/>
</dbReference>
<evidence type="ECO:0000313" key="2">
    <source>
        <dbReference type="EMBL" id="CEP22699.1"/>
    </source>
</evidence>
<dbReference type="PANTHER" id="PTHR31834">
    <property type="entry name" value="INITIATION-SPECIFIC ALPHA-1,6-MANNOSYLTRANSFERASE"/>
    <property type="match status" value="1"/>
</dbReference>
<dbReference type="GO" id="GO:0000009">
    <property type="term" value="F:alpha-1,6-mannosyltransferase activity"/>
    <property type="evidence" value="ECO:0007669"/>
    <property type="project" value="InterPro"/>
</dbReference>
<dbReference type="InterPro" id="IPR039367">
    <property type="entry name" value="Och1-like"/>
</dbReference>
<dbReference type="PANTHER" id="PTHR31834:SF1">
    <property type="entry name" value="INITIATION-SPECIFIC ALPHA-1,6-MANNOSYLTRANSFERASE"/>
    <property type="match status" value="1"/>
</dbReference>
<protein>
    <submittedName>
        <fullName evidence="2">OCH1 protein</fullName>
    </submittedName>
</protein>
<dbReference type="Proteomes" id="UP000038830">
    <property type="component" value="Unassembled WGS sequence"/>
</dbReference>
<gene>
    <name evidence="2" type="primary">OCH1</name>
    <name evidence="2" type="ORF">BN1211_3104</name>
</gene>
<dbReference type="AlphaFoldDB" id="A0A0H5CDN7"/>
<proteinExistence type="inferred from homology"/>
<evidence type="ECO:0000313" key="3">
    <source>
        <dbReference type="Proteomes" id="UP000038830"/>
    </source>
</evidence>
<name>A0A0H5CDN7_CYBJN</name>
<dbReference type="GO" id="GO:0000136">
    <property type="term" value="C:mannan polymerase complex"/>
    <property type="evidence" value="ECO:0007669"/>
    <property type="project" value="TreeGrafter"/>
</dbReference>
<comment type="similarity">
    <text evidence="1">Belongs to the glycosyltransferase 32 family.</text>
</comment>
<dbReference type="Gene3D" id="3.90.550.20">
    <property type="match status" value="1"/>
</dbReference>
<reference evidence="3" key="1">
    <citation type="journal article" date="2015" name="J. Biotechnol.">
        <title>The structure of the Cyberlindnera jadinii genome and its relation to Candida utilis analyzed by the occurrence of single nucleotide polymorphisms.</title>
        <authorList>
            <person name="Rupp O."/>
            <person name="Brinkrolf K."/>
            <person name="Buerth C."/>
            <person name="Kunigo M."/>
            <person name="Schneider J."/>
            <person name="Jaenicke S."/>
            <person name="Goesmann A."/>
            <person name="Puehler A."/>
            <person name="Jaeger K.-E."/>
            <person name="Ernst J.F."/>
        </authorList>
    </citation>
    <scope>NUCLEOTIDE SEQUENCE [LARGE SCALE GENOMIC DNA]</scope>
    <source>
        <strain evidence="3">ATCC 18201 / CBS 1600 / BCRC 20928 / JCM 3617 / NBRC 0987 / NRRL Y-1542</strain>
    </source>
</reference>
<dbReference type="GO" id="GO:0006487">
    <property type="term" value="P:protein N-linked glycosylation"/>
    <property type="evidence" value="ECO:0007669"/>
    <property type="project" value="TreeGrafter"/>
</dbReference>
<sequence length="396" mass="45531">MNILGRLLRNKRSRHLVTGAAALVCCINFYLSVYSVAGFQAQRFGQILKLTSKDESHYLEVSSKHLNRLPADASLREQLQFQYPYDSSIKIPRIIWQTWKYPRDDPRFERQLLQHSQSWIDLHHDYAYNLIPDEASDDLIKSLYESIPQVYDAFVSLPKAILKADFFRYLILFARGGIYSDVDTVPLKPANVWVSNNETIYNDVNDAGLVIGIEADPDRDDWNVYYAKRVQFCQWTIQSKPGHPMLGELIANITETTLRKKRDGTLSIISGKDAGADIMNWTGPGIFMDEIFTYFNDLIKLRPNVHITNHTPVNKYNTGLDITKDGVDWRFFTLMEQAVVFDDVLVLPITGFSPGVGHMGSKHLSHEDAYVHHMFEGSWKPENERMKGTVSRHRKD</sequence>
<dbReference type="Pfam" id="PF04488">
    <property type="entry name" value="Gly_transf_sug"/>
    <property type="match status" value="1"/>
</dbReference>
<evidence type="ECO:0000256" key="1">
    <source>
        <dbReference type="ARBA" id="ARBA00009003"/>
    </source>
</evidence>